<dbReference type="EMBL" id="AP024718">
    <property type="protein sequence ID" value="BCX89962.1"/>
    <property type="molecule type" value="Genomic_DNA"/>
</dbReference>
<name>A0AAU9CQP2_9GAMM</name>
<organism evidence="1 2">
    <name type="scientific">Methylomarinovum tepidoasis</name>
    <dbReference type="NCBI Taxonomy" id="2840183"/>
    <lineage>
        <taxon>Bacteria</taxon>
        <taxon>Pseudomonadati</taxon>
        <taxon>Pseudomonadota</taxon>
        <taxon>Gammaproteobacteria</taxon>
        <taxon>Methylococcales</taxon>
        <taxon>Methylothermaceae</taxon>
        <taxon>Methylomarinovum</taxon>
    </lineage>
</organism>
<reference evidence="2" key="1">
    <citation type="journal article" date="2024" name="Int. J. Syst. Evol. Microbiol.">
        <title>Methylomarinovum tepidoasis sp. nov., a moderately thermophilic methanotroph of the family Methylothermaceae isolated from a deep-sea hydrothermal field.</title>
        <authorList>
            <person name="Hirayama H."/>
            <person name="Takaki Y."/>
            <person name="Abe M."/>
            <person name="Miyazaki M."/>
            <person name="Uematsu K."/>
            <person name="Matsui Y."/>
            <person name="Takai K."/>
        </authorList>
    </citation>
    <scope>NUCLEOTIDE SEQUENCE [LARGE SCALE GENOMIC DNA]</scope>
    <source>
        <strain evidence="2">IN45</strain>
    </source>
</reference>
<evidence type="ECO:0000313" key="2">
    <source>
        <dbReference type="Proteomes" id="UP001321450"/>
    </source>
</evidence>
<dbReference type="KEGG" id="meiy:MIN45_P2336"/>
<proteinExistence type="predicted"/>
<dbReference type="AlphaFoldDB" id="A0AAU9CQP2"/>
<dbReference type="RefSeq" id="WP_286292554.1">
    <property type="nucleotide sequence ID" value="NZ_AP024718.1"/>
</dbReference>
<protein>
    <submittedName>
        <fullName evidence="1">Uncharacterized protein</fullName>
    </submittedName>
</protein>
<dbReference type="Proteomes" id="UP001321450">
    <property type="component" value="Chromosome"/>
</dbReference>
<evidence type="ECO:0000313" key="1">
    <source>
        <dbReference type="EMBL" id="BCX89962.1"/>
    </source>
</evidence>
<sequence>MNHLEKLVRQFYAWRGYIVRGNVRVGALTHGGWAGELDIVAYHPHSGHLIHLEPSIDAHTWEERERRFRRKFEAGRRYVHAEVFPWLDPATPLEQVAILVSATRRELGGGRVMAIDEFMETVRETVIRRGPMCRSAIPEEYDLLRTLQLALCGYRRVLL</sequence>
<gene>
    <name evidence="1" type="ORF">MIN45_P2336</name>
</gene>
<keyword evidence="2" id="KW-1185">Reference proteome</keyword>
<accession>A0AAU9CQP2</accession>